<dbReference type="PATRIC" id="fig|157687.3.peg.502"/>
<accession>A0A134AN20</accession>
<evidence type="ECO:0000313" key="2">
    <source>
        <dbReference type="Proteomes" id="UP000070483"/>
    </source>
</evidence>
<name>A0A134AN20_9FUSO</name>
<dbReference type="EMBL" id="LSDD01000034">
    <property type="protein sequence ID" value="KXB69097.1"/>
    <property type="molecule type" value="Genomic_DNA"/>
</dbReference>
<reference evidence="2" key="1">
    <citation type="submission" date="2016-01" db="EMBL/GenBank/DDBJ databases">
        <authorList>
            <person name="Mitreva M."/>
            <person name="Pepin K.H."/>
            <person name="Mihindukulasuriya K.A."/>
            <person name="Fulton R."/>
            <person name="Fronick C."/>
            <person name="O'Laughlin M."/>
            <person name="Miner T."/>
            <person name="Herter B."/>
            <person name="Rosa B.A."/>
            <person name="Cordes M."/>
            <person name="Tomlinson C."/>
            <person name="Wollam A."/>
            <person name="Palsikar V.B."/>
            <person name="Mardis E.R."/>
            <person name="Wilson R.K."/>
        </authorList>
    </citation>
    <scope>NUCLEOTIDE SEQUENCE [LARGE SCALE GENOMIC DNA]</scope>
    <source>
        <strain evidence="2">KA00185</strain>
    </source>
</reference>
<dbReference type="AlphaFoldDB" id="A0A134AN20"/>
<sequence>MGEKLKLERKSKTILWEIPNNCTRIFLREIKKLSAIVALKKYFD</sequence>
<evidence type="ECO:0000313" key="1">
    <source>
        <dbReference type="EMBL" id="KXB69097.1"/>
    </source>
</evidence>
<comment type="caution">
    <text evidence="1">The sequence shown here is derived from an EMBL/GenBank/DDBJ whole genome shotgun (WGS) entry which is preliminary data.</text>
</comment>
<organism evidence="1 2">
    <name type="scientific">Leptotrichia wadei</name>
    <dbReference type="NCBI Taxonomy" id="157687"/>
    <lineage>
        <taxon>Bacteria</taxon>
        <taxon>Fusobacteriati</taxon>
        <taxon>Fusobacteriota</taxon>
        <taxon>Fusobacteriia</taxon>
        <taxon>Fusobacteriales</taxon>
        <taxon>Leptotrichiaceae</taxon>
        <taxon>Leptotrichia</taxon>
    </lineage>
</organism>
<keyword evidence="2" id="KW-1185">Reference proteome</keyword>
<gene>
    <name evidence="1" type="ORF">HMPREF3180_00503</name>
</gene>
<dbReference type="STRING" id="157687.HMPREF3180_00503"/>
<protein>
    <submittedName>
        <fullName evidence="1">Uncharacterized protein</fullName>
    </submittedName>
</protein>
<dbReference type="Proteomes" id="UP000070483">
    <property type="component" value="Unassembled WGS sequence"/>
</dbReference>
<proteinExistence type="predicted"/>